<dbReference type="GeneID" id="48947063"/>
<dbReference type="GO" id="GO:0016887">
    <property type="term" value="F:ATP hydrolysis activity"/>
    <property type="evidence" value="ECO:0007669"/>
    <property type="project" value="InterPro"/>
</dbReference>
<accession>A0A3A5LE53</accession>
<dbReference type="GO" id="GO:0005524">
    <property type="term" value="F:ATP binding"/>
    <property type="evidence" value="ECO:0007669"/>
    <property type="project" value="UniProtKB-KW"/>
</dbReference>
<dbReference type="SMART" id="SM00382">
    <property type="entry name" value="AAA"/>
    <property type="match status" value="1"/>
</dbReference>
<reference evidence="9 12" key="3">
    <citation type="submission" date="2018-09" db="EMBL/GenBank/DDBJ databases">
        <title>Draft genome sequences of Legionella taurinensis isolated from water samples.</title>
        <authorList>
            <person name="Chakeri A."/>
            <person name="Allerberger F."/>
            <person name="Kundi M."/>
            <person name="Ruppitsch W."/>
            <person name="Schmid D."/>
        </authorList>
    </citation>
    <scope>NUCLEOTIDE SEQUENCE [LARGE SCALE GENOMIC DNA]</scope>
    <source>
        <strain evidence="9 12">4570-18-6</strain>
    </source>
</reference>
<evidence type="ECO:0000256" key="2">
    <source>
        <dbReference type="ARBA" id="ARBA00022741"/>
    </source>
</evidence>
<dbReference type="NCBIfam" id="NF010061">
    <property type="entry name" value="PRK13538.1"/>
    <property type="match status" value="1"/>
</dbReference>
<dbReference type="GO" id="GO:0022857">
    <property type="term" value="F:transmembrane transporter activity"/>
    <property type="evidence" value="ECO:0007669"/>
    <property type="project" value="InterPro"/>
</dbReference>
<comment type="caution">
    <text evidence="9">The sequence shown here is derived from an EMBL/GenBank/DDBJ whole genome shotgun (WGS) entry which is preliminary data.</text>
</comment>
<dbReference type="Proteomes" id="UP000270757">
    <property type="component" value="Unassembled WGS sequence"/>
</dbReference>
<organism evidence="9 12">
    <name type="scientific">Legionella taurinensis</name>
    <dbReference type="NCBI Taxonomy" id="70611"/>
    <lineage>
        <taxon>Bacteria</taxon>
        <taxon>Pseudomonadati</taxon>
        <taxon>Pseudomonadota</taxon>
        <taxon>Gammaproteobacteria</taxon>
        <taxon>Legionellales</taxon>
        <taxon>Legionellaceae</taxon>
        <taxon>Legionella</taxon>
    </lineage>
</organism>
<dbReference type="NCBIfam" id="TIGR01189">
    <property type="entry name" value="ccmA"/>
    <property type="match status" value="1"/>
</dbReference>
<dbReference type="EMBL" id="QFGG01000008">
    <property type="protein sequence ID" value="TID41797.1"/>
    <property type="molecule type" value="Genomic_DNA"/>
</dbReference>
<dbReference type="InterPro" id="IPR017871">
    <property type="entry name" value="ABC_transporter-like_CS"/>
</dbReference>
<evidence type="ECO:0000256" key="3">
    <source>
        <dbReference type="ARBA" id="ARBA00022748"/>
    </source>
</evidence>
<dbReference type="InterPro" id="IPR003439">
    <property type="entry name" value="ABC_transporter-like_ATP-bd"/>
</dbReference>
<evidence type="ECO:0000256" key="6">
    <source>
        <dbReference type="ARBA" id="ARBA00023136"/>
    </source>
</evidence>
<dbReference type="PROSITE" id="PS50893">
    <property type="entry name" value="ABC_TRANSPORTER_2"/>
    <property type="match status" value="1"/>
</dbReference>
<evidence type="ECO:0000313" key="11">
    <source>
        <dbReference type="Proteomes" id="UP000251035"/>
    </source>
</evidence>
<dbReference type="InterPro" id="IPR003593">
    <property type="entry name" value="AAA+_ATPase"/>
</dbReference>
<evidence type="ECO:0000313" key="13">
    <source>
        <dbReference type="Proteomes" id="UP000306421"/>
    </source>
</evidence>
<keyword evidence="3" id="KW-0201">Cytochrome c-type biogenesis</keyword>
<dbReference type="EMBL" id="QZWB01000005">
    <property type="protein sequence ID" value="RJT47704.1"/>
    <property type="molecule type" value="Genomic_DNA"/>
</dbReference>
<evidence type="ECO:0000259" key="7">
    <source>
        <dbReference type="PROSITE" id="PS50893"/>
    </source>
</evidence>
<protein>
    <submittedName>
        <fullName evidence="9">Cytochrome c biogenesis heme-transporting ATPase CcmA</fullName>
    </submittedName>
    <submittedName>
        <fullName evidence="8">Heme ABC transporter ATP-binding protein CcmA</fullName>
    </submittedName>
</protein>
<keyword evidence="5" id="KW-1278">Translocase</keyword>
<evidence type="ECO:0000313" key="10">
    <source>
        <dbReference type="EMBL" id="TID41797.1"/>
    </source>
</evidence>
<evidence type="ECO:0000313" key="9">
    <source>
        <dbReference type="EMBL" id="RJT47704.1"/>
    </source>
</evidence>
<keyword evidence="1" id="KW-0813">Transport</keyword>
<evidence type="ECO:0000256" key="5">
    <source>
        <dbReference type="ARBA" id="ARBA00022967"/>
    </source>
</evidence>
<keyword evidence="11" id="KW-1185">Reference proteome</keyword>
<proteinExistence type="predicted"/>
<dbReference type="GO" id="GO:0017004">
    <property type="term" value="P:cytochrome complex assembly"/>
    <property type="evidence" value="ECO:0007669"/>
    <property type="project" value="UniProtKB-KW"/>
</dbReference>
<dbReference type="PANTHER" id="PTHR43499">
    <property type="entry name" value="ABC TRANSPORTER I FAMILY MEMBER 1"/>
    <property type="match status" value="1"/>
</dbReference>
<sequence>MLEVINLAYDYDDHPVLSGVQWTLAQGELLHLRGGNGAGKTTLLRLLAGLTQPISGEIRFKGHPVEETKTAYQQALCYVGHKPGLSAALTVSENCRFDSHWPRSRVPLDALLATHGLQHLADQPCAHLSAGQRRRVSLLRLAMTDAPVWLLDEPLVALDEDAIALLVNLMNTHLQQEGMIVLTSHQELPSFLKKTQEYCL</sequence>
<dbReference type="Proteomes" id="UP000306421">
    <property type="component" value="Unassembled WGS sequence"/>
</dbReference>
<reference evidence="10 13" key="2">
    <citation type="submission" date="2018-04" db="EMBL/GenBank/DDBJ databases">
        <title>Whole genome sequence comparison of clinical and drinking water Legionella pneumophila isolates.</title>
        <authorList>
            <person name="Garner E."/>
        </authorList>
    </citation>
    <scope>NUCLEOTIDE SEQUENCE [LARGE SCALE GENOMIC DNA]</scope>
    <source>
        <strain evidence="10 13">WH02</strain>
    </source>
</reference>
<dbReference type="InterPro" id="IPR005895">
    <property type="entry name" value="ABC_transptr_haem_export_CcmA"/>
</dbReference>
<dbReference type="AlphaFoldDB" id="A0A3A5LE53"/>
<dbReference type="PROSITE" id="PS00211">
    <property type="entry name" value="ABC_TRANSPORTER_1"/>
    <property type="match status" value="1"/>
</dbReference>
<evidence type="ECO:0000313" key="8">
    <source>
        <dbReference type="EMBL" id="PUT46864.1"/>
    </source>
</evidence>
<evidence type="ECO:0000256" key="4">
    <source>
        <dbReference type="ARBA" id="ARBA00022840"/>
    </source>
</evidence>
<dbReference type="SUPFAM" id="SSF52540">
    <property type="entry name" value="P-loop containing nucleoside triphosphate hydrolases"/>
    <property type="match status" value="1"/>
</dbReference>
<dbReference type="Pfam" id="PF00005">
    <property type="entry name" value="ABC_tran"/>
    <property type="match status" value="1"/>
</dbReference>
<dbReference type="EMBL" id="QCXM01000009">
    <property type="protein sequence ID" value="PUT46864.1"/>
    <property type="molecule type" value="Genomic_DNA"/>
</dbReference>
<dbReference type="Gene3D" id="3.40.50.300">
    <property type="entry name" value="P-loop containing nucleotide triphosphate hydrolases"/>
    <property type="match status" value="1"/>
</dbReference>
<gene>
    <name evidence="9" type="primary">ccmA</name>
    <name evidence="9" type="ORF">D6J04_06075</name>
    <name evidence="8" type="ORF">DB745_10090</name>
    <name evidence="10" type="ORF">DIZ81_10085</name>
</gene>
<feature type="domain" description="ABC transporter" evidence="7">
    <location>
        <begin position="2"/>
        <end position="198"/>
    </location>
</feature>
<name>A0A3A5LE53_9GAMM</name>
<keyword evidence="6" id="KW-0472">Membrane</keyword>
<evidence type="ECO:0000313" key="12">
    <source>
        <dbReference type="Proteomes" id="UP000270757"/>
    </source>
</evidence>
<dbReference type="Proteomes" id="UP000251035">
    <property type="component" value="Unassembled WGS sequence"/>
</dbReference>
<dbReference type="InterPro" id="IPR027417">
    <property type="entry name" value="P-loop_NTPase"/>
</dbReference>
<dbReference type="RefSeq" id="WP_108293675.1">
    <property type="nucleotide sequence ID" value="NZ_CAAAIR010000006.1"/>
</dbReference>
<dbReference type="OrthoDB" id="9800654at2"/>
<keyword evidence="4 8" id="KW-0067">ATP-binding</keyword>
<evidence type="ECO:0000256" key="1">
    <source>
        <dbReference type="ARBA" id="ARBA00022448"/>
    </source>
</evidence>
<keyword evidence="2" id="KW-0547">Nucleotide-binding</keyword>
<reference evidence="8 11" key="1">
    <citation type="submission" date="2018-04" db="EMBL/GenBank/DDBJ databases">
        <title>Whole genome sequence comparison of clinical and drinking water Legionella pneumophila isolates associated with the Flint Water Crisis.</title>
        <authorList>
            <person name="Garner E."/>
            <person name="Brown C."/>
            <person name="Schwake O."/>
            <person name="Coil D."/>
            <person name="Jospin G."/>
            <person name="Eisen J."/>
            <person name="Edwards M."/>
            <person name="Pruden A."/>
        </authorList>
    </citation>
    <scope>NUCLEOTIDE SEQUENCE [LARGE SCALE GENOMIC DNA]</scope>
    <source>
        <strain evidence="8 11">Genessee03</strain>
    </source>
</reference>
<dbReference type="PANTHER" id="PTHR43499:SF1">
    <property type="entry name" value="ABC TRANSPORTER I FAMILY MEMBER 1"/>
    <property type="match status" value="1"/>
</dbReference>